<dbReference type="PROSITE" id="PS51208">
    <property type="entry name" value="AUTOTRANSPORTER"/>
    <property type="match status" value="1"/>
</dbReference>
<dbReference type="Gene3D" id="2.160.20.20">
    <property type="match status" value="1"/>
</dbReference>
<evidence type="ECO:0000256" key="2">
    <source>
        <dbReference type="SAM" id="MobiDB-lite"/>
    </source>
</evidence>
<comment type="caution">
    <text evidence="4">The sequence shown here is derived from an EMBL/GenBank/DDBJ whole genome shotgun (WGS) entry which is preliminary data.</text>
</comment>
<feature type="compositionally biased region" description="Basic and acidic residues" evidence="2">
    <location>
        <begin position="2260"/>
        <end position="2273"/>
    </location>
</feature>
<dbReference type="InterPro" id="IPR051551">
    <property type="entry name" value="Autotransporter_adhesion"/>
</dbReference>
<reference evidence="5" key="1">
    <citation type="submission" date="2023-07" db="EMBL/GenBank/DDBJ databases">
        <title>Glyphosate-induced phosphonatase operons in soil bacteria of genus Achromobacter.</title>
        <authorList>
            <person name="Epiktetov D.O."/>
            <person name="Sviridov A.V."/>
            <person name="Tarlachkov S.V."/>
            <person name="Shushkova T.V."/>
            <person name="Toropygin I.Y."/>
            <person name="Leontievsky A."/>
        </authorList>
    </citation>
    <scope>NUCLEOTIDE SEQUENCE [LARGE SCALE GENOMIC DNA]</scope>
    <source>
        <strain evidence="5">Kg 16</strain>
    </source>
</reference>
<dbReference type="SUPFAM" id="SSF103515">
    <property type="entry name" value="Autotransporter"/>
    <property type="match status" value="1"/>
</dbReference>
<proteinExistence type="predicted"/>
<feature type="domain" description="Autotransporter" evidence="3">
    <location>
        <begin position="2244"/>
        <end position="2521"/>
    </location>
</feature>
<dbReference type="CDD" id="cd01344">
    <property type="entry name" value="PL2_Passenger_AT"/>
    <property type="match status" value="1"/>
</dbReference>
<dbReference type="Proteomes" id="UP001264156">
    <property type="component" value="Unassembled WGS sequence"/>
</dbReference>
<keyword evidence="1" id="KW-0732">Signal</keyword>
<evidence type="ECO:0000256" key="1">
    <source>
        <dbReference type="ARBA" id="ARBA00022729"/>
    </source>
</evidence>
<dbReference type="InterPro" id="IPR005546">
    <property type="entry name" value="Autotransporte_beta"/>
</dbReference>
<dbReference type="PANTHER" id="PTHR35037">
    <property type="entry name" value="C-TERMINAL REGION OF AIDA-LIKE PROTEIN"/>
    <property type="match status" value="1"/>
</dbReference>
<sequence length="2521" mass="249578">MIDPTGALVDKNALLFGPQSTSIAVYDPITGGQRTVAVMDSRSFAERPGGSTSSINVVEGVGENQFVDLRLGTVASTGGTLNISVSGNMNSFAKQTDLVFADGTGAAPSTATWNSTNSIDMGLIAPLVIPAPVSVTTQAYVGTFTAFDGSTHTVTTLAGLQAYNNWLIQRMKTYVSGDPTWTNARYVTELHRAYVDEVTTLEPGAAGNPPATDKTWLTVGNRSVMRADGANATVRVTSTGFITARVLSTSEVSATAPYANWGDGSVLRASNGGTAINDGMISQVGFGQTMIADSGGVAINNGTLHAGYAVTSTKDGIASPTVTGGRAVYVSDSRSRFVNNGIINIGSWTASTTGAQSNTGVLAVNGGNAVNNGAINAGVNDDYNGAVYGVNVGQPSTSGSFTNAQSGVIYLGRGPGFDASKSPDQAGGTDVNLTVPGYGVYVGPSAGSVVVNDGRVVLGTLTQGGTGLFINARSVANVTNNGIIDVNAARSGTPLSSYGVQVQNSTGVINSASSRINLNGVNGVGIFSLSNTSALNTAVDAAGTINILAGADPSTGLRNYGIWSQGAKSRVTLTGAVNMAGDGAIGVHARDGGNVVIAGNGAINFQGGKNQIGYLVFGPSSSIINTGTGAQNVSTEGSTLFRMEDGADFAGGAGATSTLTAAGKNSTAVLVTGATGSDVSAFNSGGMTINLTGEDAIGVRVQGGAQGKIATNAVIKLLGAGAIAGVADGQKYGLDGSAVGAPVMGVLTNATHDAGAAGFGTGTLLIAGADLSSSLTDVVGYVARNGASLSNSGNIVFTGANTTGIRVEEGSTGGNSGSITVQDGGVGLVASSSAAATTLNNTGSLVLKGGGNAGRTLGVSAQGSAVTVNMTAGQIDMQGQGAIGAAARSGATVNLTGSATPKFSSDPLVSDQIAFLIAGNGSTINTDTPTGTVLDASGRRSTLFRLEAGATQSGVLKMRASGEEARGVWATGAGTSVVAMSGSTFDVSGNGAQAVLVQGGANATLGPGTNITQSGINTLVGTVDGNEYALDGTTVVARNTGSRLASEATVNASTANSTGFVTQNAGTLINKGDITYTGANSKAVKVIGGTFENVAGSVTANGVAVYVEGAGAKVDVTNGLIKAVDGEAAIKLGQNASLDLVGSGLGTVTASGTAHGVLVGTGAAGLVVDGAWIDMASVGAGSGNGIENQAELAGIQLTSTTVIEVMDGKGVRTGATLAQANAGMINVWGSGTGLAFESAAGGAMGNNIDLSASSGLDINLMGAGGTGISVKHTGAGDVKTAANVTIGAGGGAALALDGVASVTNSGRLASASSVALVALGNAVSFVNTAAGELFGSNTATVMAFDGQDSMLTNAGLISGRVDMGSGDNRVLLEAGSSAEQIVSGAGSDLFTVKGDAAFTQMDGGMGPGEDTVVFENTTRTLPSASALAHFENLYLRDATTLSTGSLIAMTDTGSGVGHIDIDASSTLVLAPATGGYTLNHALSGSGLISAEMGAAADAFNFGADTGTAFVGALAAGRGTLALGGANTRALTNATLKVGAGNVTTVGDGSQAIGGMVFDGGTVVFDAKVPDQMVASSLIETRQLDVRGSGAARILLPSTYVPSAPNTPNTLNLLAQDDANIGVQLVNAASTVGTAGALVLQDQSGAAVTSARELDIEQNGSVVAKGTYDFRLSTAPGDGLYVNYGLSQLDLQEGQSLTLVQDSGASGAAADMSARIIGAGNLIVGAGTAVVSISNSTNSYAGGTTVASGTLRLDADSALGQTSGLRISTNAVADINGKTQVIGELAGQNGSTLNLRDGALTIANGGSSAGALTGAGSLILAGGTLAVQGANAGLSAATTIASGAAAVLNDAAGLGAGAINNAGTLKLERATGTLTNAVSGVGLVALSDGAQVSASGENAGFSGMFSTDAGTALTVSKAANLGSAEVANAGALVADTGSNWTLGNTVSGAGDFIKRGAGVLTAGEAMSYTGKTSVEAGTLVVGDAAHPGAVLGGSGADTVSVSAGAALGGQGTVNGQVVNFGTVAALNALPGLSEQTASTLTLAKGLTNHGDVNLAGGSVGNRLVVKGDYVGVGGTVTLAAFKGDDSSATDKLVLDGGQASGDTGLVIKHAGGNGAQTTQGIRLVETQNGASTTAGAFRLDARSDGYRQGAGSIAAGAFDYRLARGGNGGNAQDWYLVSRAEDVPPTPPTPPNPPTPPGPGPQPDPEPTPPVYRPEVGAYMNNKLAATTMQHHTLRDRQGQASGEHGKPEASSWLRVAGGQNRRDGAGSTKDRSTDYLIQGGSDVLRFNIGEEGSMRLGAMASYGNNSSKARSDGMTASGKVEGYNVGIYGTWYGNADILSGPYVDSWAMLGRQDNTVSGEGLANETYRSRTKSASIEAGYSFKVYENAGRKLYVQPQAQAIVTRYTADDHVEKTGTKISGQAQTSVTTRVGVRLQGQLDDDKGLTQMRPFAEVNWWKGPSSQHVSFDGESVRENLPANRIELKAGLQGNVSKSVSVYGSLGLEAGSSAYSAARGQIGVKYMW</sequence>
<dbReference type="NCBIfam" id="TIGR02601">
    <property type="entry name" value="autotrns_rpt"/>
    <property type="match status" value="1"/>
</dbReference>
<gene>
    <name evidence="4" type="ORF">RIU57_24485</name>
</gene>
<evidence type="ECO:0000313" key="4">
    <source>
        <dbReference type="EMBL" id="MDR7948299.1"/>
    </source>
</evidence>
<dbReference type="EMBL" id="JAVKVN010000010">
    <property type="protein sequence ID" value="MDR7948299.1"/>
    <property type="molecule type" value="Genomic_DNA"/>
</dbReference>
<dbReference type="Gene3D" id="2.40.128.130">
    <property type="entry name" value="Autotransporter beta-domain"/>
    <property type="match status" value="1"/>
</dbReference>
<accession>A0ABU2DJK3</accession>
<evidence type="ECO:0000313" key="5">
    <source>
        <dbReference type="Proteomes" id="UP001264156"/>
    </source>
</evidence>
<dbReference type="Pfam" id="PF18883">
    <property type="entry name" value="AC_1"/>
    <property type="match status" value="1"/>
</dbReference>
<dbReference type="InterPro" id="IPR012332">
    <property type="entry name" value="Autotransporter_pectin_lyase_C"/>
</dbReference>
<dbReference type="SUPFAM" id="SSF51126">
    <property type="entry name" value="Pectin lyase-like"/>
    <property type="match status" value="1"/>
</dbReference>
<dbReference type="InterPro" id="IPR043990">
    <property type="entry name" value="AC_1"/>
</dbReference>
<feature type="region of interest" description="Disordered" evidence="2">
    <location>
        <begin position="2229"/>
        <end position="2273"/>
    </location>
</feature>
<feature type="compositionally biased region" description="Basic and acidic residues" evidence="2">
    <location>
        <begin position="2232"/>
        <end position="2247"/>
    </location>
</feature>
<evidence type="ECO:0000259" key="3">
    <source>
        <dbReference type="PROSITE" id="PS51208"/>
    </source>
</evidence>
<keyword evidence="5" id="KW-1185">Reference proteome</keyword>
<dbReference type="SMART" id="SM00869">
    <property type="entry name" value="Autotransporter"/>
    <property type="match status" value="1"/>
</dbReference>
<name>A0ABU2DJK3_ACHAE</name>
<dbReference type="InterPro" id="IPR036709">
    <property type="entry name" value="Autotransporte_beta_dom_sf"/>
</dbReference>
<dbReference type="InterPro" id="IPR013425">
    <property type="entry name" value="Autotrns_rpt"/>
</dbReference>
<protein>
    <submittedName>
        <fullName evidence="4">Autotransporter outer membrane beta-barrel domain-containing protein</fullName>
    </submittedName>
</protein>
<dbReference type="InterPro" id="IPR011050">
    <property type="entry name" value="Pectin_lyase_fold/virulence"/>
</dbReference>
<feature type="compositionally biased region" description="Pro residues" evidence="2">
    <location>
        <begin position="2183"/>
        <end position="2211"/>
    </location>
</feature>
<dbReference type="NCBIfam" id="TIGR01414">
    <property type="entry name" value="autotrans_barl"/>
    <property type="match status" value="1"/>
</dbReference>
<dbReference type="PANTHER" id="PTHR35037:SF3">
    <property type="entry name" value="C-TERMINAL REGION OF AIDA-LIKE PROTEIN"/>
    <property type="match status" value="1"/>
</dbReference>
<dbReference type="RefSeq" id="WP_310535560.1">
    <property type="nucleotide sequence ID" value="NZ_JAVKVN010000010.1"/>
</dbReference>
<organism evidence="4 5">
    <name type="scientific">Achromobacter aegrifaciens</name>
    <dbReference type="NCBI Taxonomy" id="1287736"/>
    <lineage>
        <taxon>Bacteria</taxon>
        <taxon>Pseudomonadati</taxon>
        <taxon>Pseudomonadota</taxon>
        <taxon>Betaproteobacteria</taxon>
        <taxon>Burkholderiales</taxon>
        <taxon>Alcaligenaceae</taxon>
        <taxon>Achromobacter</taxon>
    </lineage>
</organism>
<dbReference type="Pfam" id="PF12951">
    <property type="entry name" value="PATR"/>
    <property type="match status" value="2"/>
</dbReference>
<feature type="region of interest" description="Disordered" evidence="2">
    <location>
        <begin position="2179"/>
        <end position="2214"/>
    </location>
</feature>
<dbReference type="InterPro" id="IPR006315">
    <property type="entry name" value="OM_autotransptr_brl_dom"/>
</dbReference>